<organism evidence="5">
    <name type="scientific">Candidatus Heimdallarchaeum endolithica</name>
    <dbReference type="NCBI Taxonomy" id="2876572"/>
    <lineage>
        <taxon>Archaea</taxon>
        <taxon>Promethearchaeati</taxon>
        <taxon>Candidatus Heimdallarchaeota</taxon>
        <taxon>Candidatus Heimdallarchaeia (ex Rinke et al. 2021) (nom. nud.)</taxon>
        <taxon>Candidatus Heimdallarchaeales</taxon>
        <taxon>Candidatus Heimdallarchaeaceae</taxon>
        <taxon>Candidatus Heimdallarchaeum</taxon>
    </lineage>
</organism>
<name>A0A9Y1BSY7_9ARCH</name>
<keyword evidence="3 4" id="KW-0862">Zinc</keyword>
<dbReference type="InterPro" id="IPR000688">
    <property type="entry name" value="HypA/HybF"/>
</dbReference>
<reference evidence="5" key="1">
    <citation type="journal article" date="2022" name="Nat. Microbiol.">
        <title>Unique mobile elements and scalable gene flow at the prokaryote-eukaryote boundary revealed by circularized Asgard archaea genomes.</title>
        <authorList>
            <person name="Wu F."/>
            <person name="Speth D.R."/>
            <person name="Philosof A."/>
            <person name="Cremiere A."/>
            <person name="Narayanan A."/>
            <person name="Barco R.A."/>
            <person name="Connon S.A."/>
            <person name="Amend J.P."/>
            <person name="Antoshechkin I.A."/>
            <person name="Orphan V.J."/>
        </authorList>
    </citation>
    <scope>NUCLEOTIDE SEQUENCE</scope>
    <source>
        <strain evidence="5">PR6</strain>
    </source>
</reference>
<dbReference type="HAMAP" id="MF_00213">
    <property type="entry name" value="HypA_HybF"/>
    <property type="match status" value="1"/>
</dbReference>
<dbReference type="AlphaFoldDB" id="A0A9Y1BSY7"/>
<feature type="binding site" evidence="4">
    <location>
        <position position="74"/>
    </location>
    <ligand>
        <name>Zn(2+)</name>
        <dbReference type="ChEBI" id="CHEBI:29105"/>
    </ligand>
</feature>
<dbReference type="Pfam" id="PF01155">
    <property type="entry name" value="HypA"/>
    <property type="match status" value="1"/>
</dbReference>
<feature type="binding site" evidence="4">
    <location>
        <position position="100"/>
    </location>
    <ligand>
        <name>Zn(2+)</name>
        <dbReference type="ChEBI" id="CHEBI:29105"/>
    </ligand>
</feature>
<dbReference type="PIRSF" id="PIRSF004761">
    <property type="entry name" value="Hydrgn_mat_HypA"/>
    <property type="match status" value="1"/>
</dbReference>
<evidence type="ECO:0000313" key="5">
    <source>
        <dbReference type="EMBL" id="UJG44686.1"/>
    </source>
</evidence>
<dbReference type="GO" id="GO:0016151">
    <property type="term" value="F:nickel cation binding"/>
    <property type="evidence" value="ECO:0007669"/>
    <property type="project" value="UniProtKB-UniRule"/>
</dbReference>
<accession>A0A9Y1BSY7</accession>
<dbReference type="GO" id="GO:0008270">
    <property type="term" value="F:zinc ion binding"/>
    <property type="evidence" value="ECO:0007669"/>
    <property type="project" value="UniProtKB-UniRule"/>
</dbReference>
<evidence type="ECO:0000256" key="4">
    <source>
        <dbReference type="HAMAP-Rule" id="MF_00213"/>
    </source>
</evidence>
<sequence>MHEYSLASAIVEQVEKIALEHKAVKVKKIIVSASPYELIIPELLYGAYEIIVSENEMFKGSTLEYIVQKAEITCLDCGYQGEPDEEGDPEFAYNFKCPKCGGRDTHINMKSMVIESIDLEIPSETEEQEKKKEENIVN</sequence>
<dbReference type="EMBL" id="CP084167">
    <property type="protein sequence ID" value="UJG44686.1"/>
    <property type="molecule type" value="Genomic_DNA"/>
</dbReference>
<comment type="function">
    <text evidence="4">Involved in the maturation of [NiFe] hydrogenases. Required for nickel insertion into the metal center of the hydrogenase.</text>
</comment>
<gene>
    <name evidence="4" type="primary">hypA</name>
    <name evidence="5" type="ORF">K9W46_05770</name>
</gene>
<feature type="binding site" evidence="4">
    <location>
        <position position="2"/>
    </location>
    <ligand>
        <name>Ni(2+)</name>
        <dbReference type="ChEBI" id="CHEBI:49786"/>
    </ligand>
</feature>
<evidence type="ECO:0000256" key="3">
    <source>
        <dbReference type="ARBA" id="ARBA00022833"/>
    </source>
</evidence>
<keyword evidence="2 4" id="KW-0479">Metal-binding</keyword>
<evidence type="ECO:0000256" key="2">
    <source>
        <dbReference type="ARBA" id="ARBA00022723"/>
    </source>
</evidence>
<feature type="binding site" evidence="4">
    <location>
        <position position="97"/>
    </location>
    <ligand>
        <name>Zn(2+)</name>
        <dbReference type="ChEBI" id="CHEBI:29105"/>
    </ligand>
</feature>
<keyword evidence="1 4" id="KW-0533">Nickel</keyword>
<dbReference type="Gene3D" id="3.30.2320.80">
    <property type="match status" value="1"/>
</dbReference>
<protein>
    <recommendedName>
        <fullName evidence="4">Hydrogenase maturation factor HypA</fullName>
    </recommendedName>
</protein>
<dbReference type="GO" id="GO:0051604">
    <property type="term" value="P:protein maturation"/>
    <property type="evidence" value="ECO:0007669"/>
    <property type="project" value="InterPro"/>
</dbReference>
<dbReference type="Proteomes" id="UP001200513">
    <property type="component" value="Chromosome"/>
</dbReference>
<feature type="binding site" evidence="4">
    <location>
        <position position="77"/>
    </location>
    <ligand>
        <name>Zn(2+)</name>
        <dbReference type="ChEBI" id="CHEBI:29105"/>
    </ligand>
</feature>
<evidence type="ECO:0000256" key="1">
    <source>
        <dbReference type="ARBA" id="ARBA00022596"/>
    </source>
</evidence>
<dbReference type="PANTHER" id="PTHR34535">
    <property type="entry name" value="HYDROGENASE MATURATION FACTOR HYPA"/>
    <property type="match status" value="1"/>
</dbReference>
<dbReference type="PANTHER" id="PTHR34535:SF3">
    <property type="entry name" value="HYDROGENASE MATURATION FACTOR HYPA"/>
    <property type="match status" value="1"/>
</dbReference>
<proteinExistence type="inferred from homology"/>
<comment type="similarity">
    <text evidence="4">Belongs to the HypA/HybF family.</text>
</comment>